<reference evidence="1 2" key="1">
    <citation type="journal article" date="2014" name="Curr. Biol.">
        <title>The genome of the clonal raider ant Cerapachys biroi.</title>
        <authorList>
            <person name="Oxley P.R."/>
            <person name="Ji L."/>
            <person name="Fetter-Pruneda I."/>
            <person name="McKenzie S.K."/>
            <person name="Li C."/>
            <person name="Hu H."/>
            <person name="Zhang G."/>
            <person name="Kronauer D.J."/>
        </authorList>
    </citation>
    <scope>NUCLEOTIDE SEQUENCE [LARGE SCALE GENOMIC DNA]</scope>
</reference>
<name>A0A026VT01_OOCBI</name>
<organism evidence="1 2">
    <name type="scientific">Ooceraea biroi</name>
    <name type="common">Clonal raider ant</name>
    <name type="synonym">Cerapachys biroi</name>
    <dbReference type="NCBI Taxonomy" id="2015173"/>
    <lineage>
        <taxon>Eukaryota</taxon>
        <taxon>Metazoa</taxon>
        <taxon>Ecdysozoa</taxon>
        <taxon>Arthropoda</taxon>
        <taxon>Hexapoda</taxon>
        <taxon>Insecta</taxon>
        <taxon>Pterygota</taxon>
        <taxon>Neoptera</taxon>
        <taxon>Endopterygota</taxon>
        <taxon>Hymenoptera</taxon>
        <taxon>Apocrita</taxon>
        <taxon>Aculeata</taxon>
        <taxon>Formicoidea</taxon>
        <taxon>Formicidae</taxon>
        <taxon>Dorylinae</taxon>
        <taxon>Ooceraea</taxon>
    </lineage>
</organism>
<protein>
    <submittedName>
        <fullName evidence="1">Uncharacterized protein</fullName>
    </submittedName>
</protein>
<dbReference type="EMBL" id="KK108277">
    <property type="protein sequence ID" value="EZA46785.1"/>
    <property type="molecule type" value="Genomic_DNA"/>
</dbReference>
<dbReference type="AlphaFoldDB" id="A0A026VT01"/>
<dbReference type="OrthoDB" id="190201at2759"/>
<keyword evidence="2" id="KW-1185">Reference proteome</keyword>
<accession>A0A026VT01</accession>
<sequence>MIIPSRKVHTDETCTRGVVERLLNSRIPTSPISSRSVIVAMENNETTSTTHDSHGVTNGRLAKDVEEIKIPVPWGHVSGQPIVPRLFKFSGVFGEYAISTISVRLSLLLIQCRTRMD</sequence>
<evidence type="ECO:0000313" key="1">
    <source>
        <dbReference type="EMBL" id="EZA46785.1"/>
    </source>
</evidence>
<gene>
    <name evidence="1" type="ORF">X777_01907</name>
</gene>
<dbReference type="Proteomes" id="UP000053097">
    <property type="component" value="Unassembled WGS sequence"/>
</dbReference>
<evidence type="ECO:0000313" key="2">
    <source>
        <dbReference type="Proteomes" id="UP000053097"/>
    </source>
</evidence>
<proteinExistence type="predicted"/>